<name>A0A7C5QJZ3_AQUAO</name>
<dbReference type="AlphaFoldDB" id="A0A7C5QJZ3"/>
<sequence length="84" mass="9683">MEEQYVAVPFSLVGFFVTNRSIEESIRSDLTPEEMEKLQDIISRFLFTEGVRVALYPSVVPPDQAEEAVNELENLIFGEEEEER</sequence>
<gene>
    <name evidence="1" type="ORF">ENJ61_00475</name>
</gene>
<proteinExistence type="predicted"/>
<comment type="caution">
    <text evidence="1">The sequence shown here is derived from an EMBL/GenBank/DDBJ whole genome shotgun (WGS) entry which is preliminary data.</text>
</comment>
<dbReference type="Proteomes" id="UP000885792">
    <property type="component" value="Unassembled WGS sequence"/>
</dbReference>
<dbReference type="EMBL" id="DRNB01000010">
    <property type="protein sequence ID" value="HHJ63360.1"/>
    <property type="molecule type" value="Genomic_DNA"/>
</dbReference>
<protein>
    <submittedName>
        <fullName evidence="1">Uncharacterized protein</fullName>
    </submittedName>
</protein>
<evidence type="ECO:0000313" key="1">
    <source>
        <dbReference type="EMBL" id="HHJ63360.1"/>
    </source>
</evidence>
<accession>A0A7C5QJZ3</accession>
<reference evidence="1" key="1">
    <citation type="journal article" date="2020" name="mSystems">
        <title>Genome- and Community-Level Interaction Insights into Carbon Utilization and Element Cycling Functions of Hydrothermarchaeota in Hydrothermal Sediment.</title>
        <authorList>
            <person name="Zhou Z."/>
            <person name="Liu Y."/>
            <person name="Xu W."/>
            <person name="Pan J."/>
            <person name="Luo Z.H."/>
            <person name="Li M."/>
        </authorList>
    </citation>
    <scope>NUCLEOTIDE SEQUENCE [LARGE SCALE GENOMIC DNA]</scope>
    <source>
        <strain evidence="1">HyVt-501</strain>
    </source>
</reference>
<organism evidence="1">
    <name type="scientific">Aquifex aeolicus</name>
    <dbReference type="NCBI Taxonomy" id="63363"/>
    <lineage>
        <taxon>Bacteria</taxon>
        <taxon>Pseudomonadati</taxon>
        <taxon>Aquificota</taxon>
        <taxon>Aquificia</taxon>
        <taxon>Aquificales</taxon>
        <taxon>Aquificaceae</taxon>
        <taxon>Aquifex</taxon>
    </lineage>
</organism>